<feature type="domain" description="RES" evidence="2">
    <location>
        <begin position="46"/>
        <end position="192"/>
    </location>
</feature>
<evidence type="ECO:0000259" key="2">
    <source>
        <dbReference type="SMART" id="SM00953"/>
    </source>
</evidence>
<protein>
    <recommendedName>
        <fullName evidence="2">RES domain-containing protein</fullName>
    </recommendedName>
</protein>
<evidence type="ECO:0000313" key="4">
    <source>
        <dbReference type="Proteomes" id="UP000185578"/>
    </source>
</evidence>
<dbReference type="Proteomes" id="UP000185578">
    <property type="component" value="Unassembled WGS sequence"/>
</dbReference>
<organism evidence="3 4">
    <name type="scientific">Pseudomonas chlororaphis</name>
    <dbReference type="NCBI Taxonomy" id="587753"/>
    <lineage>
        <taxon>Bacteria</taxon>
        <taxon>Pseudomonadati</taxon>
        <taxon>Pseudomonadota</taxon>
        <taxon>Gammaproteobacteria</taxon>
        <taxon>Pseudomonadales</taxon>
        <taxon>Pseudomonadaceae</taxon>
        <taxon>Pseudomonas</taxon>
    </lineage>
</organism>
<gene>
    <name evidence="3" type="ORF">BTN82_15280</name>
</gene>
<dbReference type="InterPro" id="IPR014914">
    <property type="entry name" value="RES_dom"/>
</dbReference>
<dbReference type="Pfam" id="PF08808">
    <property type="entry name" value="RES"/>
    <property type="match status" value="1"/>
</dbReference>
<dbReference type="RefSeq" id="WP_075119962.1">
    <property type="nucleotide sequence ID" value="NZ_MSCT01000011.1"/>
</dbReference>
<accession>A0A1Q8EPU9</accession>
<feature type="region of interest" description="Disordered" evidence="1">
    <location>
        <begin position="221"/>
        <end position="245"/>
    </location>
</feature>
<dbReference type="OrthoDB" id="7257056at2"/>
<dbReference type="SMART" id="SM00953">
    <property type="entry name" value="RES"/>
    <property type="match status" value="1"/>
</dbReference>
<dbReference type="EMBL" id="MSCT01000011">
    <property type="protein sequence ID" value="OLF53827.1"/>
    <property type="molecule type" value="Genomic_DNA"/>
</dbReference>
<name>A0A1Q8EPU9_9PSED</name>
<evidence type="ECO:0000256" key="1">
    <source>
        <dbReference type="SAM" id="MobiDB-lite"/>
    </source>
</evidence>
<sequence length="245" mass="27420">MARRKGTQEDEAAPDPAQKLEVSMVPWRVETPIHRIHQEQYEGDQFNPGIRGNARFSPIKNAQGDAIPTLYGGSSFDCAAMETVFHDVSYQPGPKIYDKNKLTDQRHAQLVTHQTLDLVDLRSVALHKLGVRRNQLIDTEKDQYPRTRLWAEAIHAQCPKAQGLLWTSRQDDSAQAVMLFGDRIEPGTLEQNGDSFSLVTHEETYEAVLDLAQRIGVDVIPGNPLTDPPPTPAPRRAPAAKRKKT</sequence>
<reference evidence="3 4" key="1">
    <citation type="submission" date="2016-12" db="EMBL/GenBank/DDBJ databases">
        <authorList>
            <person name="Song W.-J."/>
            <person name="Kurnit D.M."/>
        </authorList>
    </citation>
    <scope>NUCLEOTIDE SEQUENCE [LARGE SCALE GENOMIC DNA]</scope>
    <source>
        <strain evidence="3 4">PCL1601</strain>
    </source>
</reference>
<evidence type="ECO:0000313" key="3">
    <source>
        <dbReference type="EMBL" id="OLF53827.1"/>
    </source>
</evidence>
<comment type="caution">
    <text evidence="3">The sequence shown here is derived from an EMBL/GenBank/DDBJ whole genome shotgun (WGS) entry which is preliminary data.</text>
</comment>
<dbReference type="AlphaFoldDB" id="A0A1Q8EPU9"/>
<feature type="compositionally biased region" description="Pro residues" evidence="1">
    <location>
        <begin position="226"/>
        <end position="235"/>
    </location>
</feature>
<proteinExistence type="predicted"/>